<evidence type="ECO:0000313" key="1">
    <source>
        <dbReference type="EMBL" id="KAE9609425.1"/>
    </source>
</evidence>
<organism evidence="1 2">
    <name type="scientific">Lupinus albus</name>
    <name type="common">White lupine</name>
    <name type="synonym">Lupinus termis</name>
    <dbReference type="NCBI Taxonomy" id="3870"/>
    <lineage>
        <taxon>Eukaryota</taxon>
        <taxon>Viridiplantae</taxon>
        <taxon>Streptophyta</taxon>
        <taxon>Embryophyta</taxon>
        <taxon>Tracheophyta</taxon>
        <taxon>Spermatophyta</taxon>
        <taxon>Magnoliopsida</taxon>
        <taxon>eudicotyledons</taxon>
        <taxon>Gunneridae</taxon>
        <taxon>Pentapetalae</taxon>
        <taxon>rosids</taxon>
        <taxon>fabids</taxon>
        <taxon>Fabales</taxon>
        <taxon>Fabaceae</taxon>
        <taxon>Papilionoideae</taxon>
        <taxon>50 kb inversion clade</taxon>
        <taxon>genistoids sensu lato</taxon>
        <taxon>core genistoids</taxon>
        <taxon>Genisteae</taxon>
        <taxon>Lupinus</taxon>
    </lineage>
</organism>
<evidence type="ECO:0000313" key="2">
    <source>
        <dbReference type="Proteomes" id="UP000447434"/>
    </source>
</evidence>
<accession>A0A6A4Q5J7</accession>
<sequence>MSSDFLFCTSAAGAGLTGSKMATRIGSLEEFELKEVGGVHQGIIRCFSGLGTGNQGGNYGVPLGILPMT</sequence>
<keyword evidence="2" id="KW-1185">Reference proteome</keyword>
<dbReference type="EMBL" id="WOCE01000008">
    <property type="protein sequence ID" value="KAE9609425.1"/>
    <property type="molecule type" value="Genomic_DNA"/>
</dbReference>
<gene>
    <name evidence="1" type="ORF">Lalb_Chr08g0246031</name>
</gene>
<dbReference type="AlphaFoldDB" id="A0A6A4Q5J7"/>
<reference evidence="2" key="1">
    <citation type="journal article" date="2020" name="Nat. Commun.">
        <title>Genome sequence of the cluster root forming white lupin.</title>
        <authorList>
            <person name="Hufnagel B."/>
            <person name="Marques A."/>
            <person name="Soriano A."/>
            <person name="Marques L."/>
            <person name="Divol F."/>
            <person name="Doumas P."/>
            <person name="Sallet E."/>
            <person name="Mancinotti D."/>
            <person name="Carrere S."/>
            <person name="Marande W."/>
            <person name="Arribat S."/>
            <person name="Keller J."/>
            <person name="Huneau C."/>
            <person name="Blein T."/>
            <person name="Aime D."/>
            <person name="Laguerre M."/>
            <person name="Taylor J."/>
            <person name="Schubert V."/>
            <person name="Nelson M."/>
            <person name="Geu-Flores F."/>
            <person name="Crespi M."/>
            <person name="Gallardo-Guerrero K."/>
            <person name="Delaux P.-M."/>
            <person name="Salse J."/>
            <person name="Berges H."/>
            <person name="Guyot R."/>
            <person name="Gouzy J."/>
            <person name="Peret B."/>
        </authorList>
    </citation>
    <scope>NUCLEOTIDE SEQUENCE [LARGE SCALE GENOMIC DNA]</scope>
    <source>
        <strain evidence="2">cv. Amiga</strain>
    </source>
</reference>
<name>A0A6A4Q5J7_LUPAL</name>
<dbReference type="OrthoDB" id="10595376at2759"/>
<protein>
    <submittedName>
        <fullName evidence="1">Uncharacterized protein</fullName>
    </submittedName>
</protein>
<comment type="caution">
    <text evidence="1">The sequence shown here is derived from an EMBL/GenBank/DDBJ whole genome shotgun (WGS) entry which is preliminary data.</text>
</comment>
<dbReference type="Proteomes" id="UP000447434">
    <property type="component" value="Chromosome 8"/>
</dbReference>
<proteinExistence type="predicted"/>